<keyword evidence="9" id="KW-0677">Repeat</keyword>
<dbReference type="InterPro" id="IPR001940">
    <property type="entry name" value="Peptidase_S1C"/>
</dbReference>
<dbReference type="Proteomes" id="UP001064632">
    <property type="component" value="Chromosome"/>
</dbReference>
<evidence type="ECO:0000313" key="19">
    <source>
        <dbReference type="Proteomes" id="UP001064632"/>
    </source>
</evidence>
<proteinExistence type="inferred from homology"/>
<evidence type="ECO:0000256" key="5">
    <source>
        <dbReference type="ARBA" id="ARBA00013035"/>
    </source>
</evidence>
<organism evidence="18 19">
    <name type="scientific">Tahibacter amnicola</name>
    <dbReference type="NCBI Taxonomy" id="2976241"/>
    <lineage>
        <taxon>Bacteria</taxon>
        <taxon>Pseudomonadati</taxon>
        <taxon>Pseudomonadota</taxon>
        <taxon>Gammaproteobacteria</taxon>
        <taxon>Lysobacterales</taxon>
        <taxon>Rhodanobacteraceae</taxon>
        <taxon>Tahibacter</taxon>
    </lineage>
</organism>
<keyword evidence="10" id="KW-0574">Periplasm</keyword>
<keyword evidence="19" id="KW-1185">Reference proteome</keyword>
<name>A0ABY6BIJ3_9GAMM</name>
<dbReference type="InterPro" id="IPR036034">
    <property type="entry name" value="PDZ_sf"/>
</dbReference>
<evidence type="ECO:0000256" key="13">
    <source>
        <dbReference type="ARBA" id="ARBA00023016"/>
    </source>
</evidence>
<comment type="subcellular location">
    <subcellularLocation>
        <location evidence="3">Periplasm</location>
    </subcellularLocation>
</comment>
<dbReference type="GO" id="GO:0016787">
    <property type="term" value="F:hydrolase activity"/>
    <property type="evidence" value="ECO:0007669"/>
    <property type="project" value="UniProtKB-KW"/>
</dbReference>
<dbReference type="Gene3D" id="2.30.42.10">
    <property type="match status" value="2"/>
</dbReference>
<dbReference type="SUPFAM" id="SSF50494">
    <property type="entry name" value="Trypsin-like serine proteases"/>
    <property type="match status" value="1"/>
</dbReference>
<evidence type="ECO:0000256" key="3">
    <source>
        <dbReference type="ARBA" id="ARBA00004418"/>
    </source>
</evidence>
<evidence type="ECO:0000256" key="16">
    <source>
        <dbReference type="SAM" id="SignalP"/>
    </source>
</evidence>
<feature type="region of interest" description="Disordered" evidence="15">
    <location>
        <begin position="47"/>
        <end position="67"/>
    </location>
</feature>
<evidence type="ECO:0000256" key="2">
    <source>
        <dbReference type="ARBA" id="ARBA00002610"/>
    </source>
</evidence>
<keyword evidence="7" id="KW-0645">Protease</keyword>
<evidence type="ECO:0000256" key="15">
    <source>
        <dbReference type="SAM" id="MobiDB-lite"/>
    </source>
</evidence>
<keyword evidence="12" id="KW-0720">Serine protease</keyword>
<dbReference type="NCBIfam" id="TIGR02037">
    <property type="entry name" value="degP_htrA_DO"/>
    <property type="match status" value="1"/>
</dbReference>
<dbReference type="Pfam" id="PF13180">
    <property type="entry name" value="PDZ_2"/>
    <property type="match status" value="2"/>
</dbReference>
<comment type="function">
    <text evidence="2">Might be efficient in the degradation of transiently denatured and unfolded proteins which accumulate in the periplasm following stress conditions.</text>
</comment>
<keyword evidence="11 18" id="KW-0378">Hydrolase</keyword>
<feature type="signal peptide" evidence="16">
    <location>
        <begin position="1"/>
        <end position="25"/>
    </location>
</feature>
<evidence type="ECO:0000256" key="1">
    <source>
        <dbReference type="ARBA" id="ARBA00001772"/>
    </source>
</evidence>
<evidence type="ECO:0000256" key="14">
    <source>
        <dbReference type="ARBA" id="ARBA00032850"/>
    </source>
</evidence>
<evidence type="ECO:0000256" key="7">
    <source>
        <dbReference type="ARBA" id="ARBA00022670"/>
    </source>
</evidence>
<dbReference type="InterPro" id="IPR009003">
    <property type="entry name" value="Peptidase_S1_PA"/>
</dbReference>
<dbReference type="EC" id="3.4.21.107" evidence="5"/>
<dbReference type="CDD" id="cd10839">
    <property type="entry name" value="cpPDZ1_DegP-like"/>
    <property type="match status" value="1"/>
</dbReference>
<dbReference type="InterPro" id="IPR001478">
    <property type="entry name" value="PDZ"/>
</dbReference>
<keyword evidence="8 16" id="KW-0732">Signal</keyword>
<gene>
    <name evidence="18" type="ORF">N4264_08525</name>
</gene>
<sequence length="481" mass="49767">MQGMLKSIALSVAMLALVAGPSSQAVELPDFTPLVDRNGPAVVNIQARQGNDDDPDPSDADGGPGEEEVPEIFRRFFGPGGPGGAPGVPRGPQRGRVSFGSGFLISNDGYILTNNHVVDGADSVTVRLSDRRELDATIVGSDAQYDIALLKVTAADLPAVTIGDSKKLKPGQWVVAIGSPFGFDHSVTAGIVSAVSRSFGGRDQQYVPFIQTDVAINRGNSGGPLFNLDGQVVGINSQIFSNTGGFMGVSFAIPIDTAMSAVKQIKEKGFVSRGMIGVQIQDVNRELAQSLGLPRTGGALVNSVNAGSASDKAGIKVGDVILSFGGVDVVRSSDLPPMVGATIPGTKVDVGVFRDGKTVTIPVTVAELPRDASSRSAAAAADGAATNPLGMVVEDLTAEQRQQLGLKDEGVVVTRITGVAARRAQLQPGDIILMVGKVKVKSSAEFSAAVKSVQPGDSVMLLVRREDASQFIAVTVPKKTS</sequence>
<accession>A0ABY6BIJ3</accession>
<evidence type="ECO:0000256" key="4">
    <source>
        <dbReference type="ARBA" id="ARBA00010541"/>
    </source>
</evidence>
<feature type="compositionally biased region" description="Acidic residues" evidence="15">
    <location>
        <begin position="52"/>
        <end position="67"/>
    </location>
</feature>
<evidence type="ECO:0000256" key="8">
    <source>
        <dbReference type="ARBA" id="ARBA00022729"/>
    </source>
</evidence>
<evidence type="ECO:0000256" key="6">
    <source>
        <dbReference type="ARBA" id="ARBA00013958"/>
    </source>
</evidence>
<evidence type="ECO:0000313" key="18">
    <source>
        <dbReference type="EMBL" id="UXI69660.1"/>
    </source>
</evidence>
<dbReference type="PANTHER" id="PTHR22939">
    <property type="entry name" value="SERINE PROTEASE FAMILY S1C HTRA-RELATED"/>
    <property type="match status" value="1"/>
</dbReference>
<dbReference type="PANTHER" id="PTHR22939:SF130">
    <property type="entry name" value="PERIPLASMIC SERINE ENDOPROTEASE DEGP-LIKE-RELATED"/>
    <property type="match status" value="1"/>
</dbReference>
<keyword evidence="13" id="KW-0346">Stress response</keyword>
<dbReference type="PRINTS" id="PR00834">
    <property type="entry name" value="PROTEASES2C"/>
</dbReference>
<evidence type="ECO:0000256" key="11">
    <source>
        <dbReference type="ARBA" id="ARBA00022801"/>
    </source>
</evidence>
<dbReference type="Pfam" id="PF13365">
    <property type="entry name" value="Trypsin_2"/>
    <property type="match status" value="1"/>
</dbReference>
<evidence type="ECO:0000256" key="12">
    <source>
        <dbReference type="ARBA" id="ARBA00022825"/>
    </source>
</evidence>
<reference evidence="18" key="1">
    <citation type="submission" date="2022-09" db="EMBL/GenBank/DDBJ databases">
        <title>Tahibacter sp. nov., isolated from a fresh water.</title>
        <authorList>
            <person name="Baek J.H."/>
            <person name="Lee J.K."/>
            <person name="Kim J.M."/>
            <person name="Jeon C.O."/>
        </authorList>
    </citation>
    <scope>NUCLEOTIDE SEQUENCE</scope>
    <source>
        <strain evidence="18">W38</strain>
    </source>
</reference>
<comment type="similarity">
    <text evidence="4">Belongs to the peptidase S1C family.</text>
</comment>
<evidence type="ECO:0000259" key="17">
    <source>
        <dbReference type="PROSITE" id="PS50106"/>
    </source>
</evidence>
<dbReference type="SUPFAM" id="SSF50156">
    <property type="entry name" value="PDZ domain-like"/>
    <property type="match status" value="2"/>
</dbReference>
<dbReference type="PROSITE" id="PS50106">
    <property type="entry name" value="PDZ"/>
    <property type="match status" value="1"/>
</dbReference>
<feature type="chain" id="PRO_5047233815" description="Probable periplasmic serine endoprotease DegP-like" evidence="16">
    <location>
        <begin position="26"/>
        <end position="481"/>
    </location>
</feature>
<dbReference type="Gene3D" id="2.40.10.120">
    <property type="match status" value="1"/>
</dbReference>
<dbReference type="SMART" id="SM00228">
    <property type="entry name" value="PDZ"/>
    <property type="match status" value="2"/>
</dbReference>
<evidence type="ECO:0000256" key="10">
    <source>
        <dbReference type="ARBA" id="ARBA00022764"/>
    </source>
</evidence>
<dbReference type="EMBL" id="CP104694">
    <property type="protein sequence ID" value="UXI69660.1"/>
    <property type="molecule type" value="Genomic_DNA"/>
</dbReference>
<protein>
    <recommendedName>
        <fullName evidence="6">Probable periplasmic serine endoprotease DegP-like</fullName>
        <ecNumber evidence="5">3.4.21.107</ecNumber>
    </recommendedName>
    <alternativeName>
        <fullName evidence="14">Protease Do</fullName>
    </alternativeName>
</protein>
<evidence type="ECO:0000256" key="9">
    <source>
        <dbReference type="ARBA" id="ARBA00022737"/>
    </source>
</evidence>
<comment type="catalytic activity">
    <reaction evidence="1">
        <text>Acts on substrates that are at least partially unfolded. The cleavage site P1 residue is normally between a pair of hydrophobic residues, such as Val-|-Val.</text>
        <dbReference type="EC" id="3.4.21.107"/>
    </reaction>
</comment>
<dbReference type="InterPro" id="IPR011782">
    <property type="entry name" value="Pept_S1C_Do"/>
</dbReference>
<feature type="domain" description="PDZ" evidence="17">
    <location>
        <begin position="277"/>
        <end position="332"/>
    </location>
</feature>